<evidence type="ECO:0000256" key="6">
    <source>
        <dbReference type="SAM" id="MobiDB-lite"/>
    </source>
</evidence>
<comment type="caution">
    <text evidence="7">The sequence shown here is derived from an EMBL/GenBank/DDBJ whole genome shotgun (WGS) entry which is preliminary data.</text>
</comment>
<dbReference type="PROSITE" id="PS51375">
    <property type="entry name" value="PPR"/>
    <property type="match status" value="2"/>
</dbReference>
<proteinExistence type="inferred from homology"/>
<reference evidence="7 8" key="1">
    <citation type="submission" date="2018-08" db="EMBL/GenBank/DDBJ databases">
        <title>Draft genome of the lignicolous fungus Coniochaeta pulveracea.</title>
        <authorList>
            <person name="Borstlap C.J."/>
            <person name="De Witt R.N."/>
            <person name="Botha A."/>
            <person name="Volschenk H."/>
        </authorList>
    </citation>
    <scope>NUCLEOTIDE SEQUENCE [LARGE SCALE GENOMIC DNA]</scope>
    <source>
        <strain evidence="7 8">CAB683</strain>
    </source>
</reference>
<organism evidence="7 8">
    <name type="scientific">Coniochaeta pulveracea</name>
    <dbReference type="NCBI Taxonomy" id="177199"/>
    <lineage>
        <taxon>Eukaryota</taxon>
        <taxon>Fungi</taxon>
        <taxon>Dikarya</taxon>
        <taxon>Ascomycota</taxon>
        <taxon>Pezizomycotina</taxon>
        <taxon>Sordariomycetes</taxon>
        <taxon>Sordariomycetidae</taxon>
        <taxon>Coniochaetales</taxon>
        <taxon>Coniochaetaceae</taxon>
        <taxon>Coniochaeta</taxon>
    </lineage>
</organism>
<protein>
    <recommendedName>
        <fullName evidence="9">Pentacotripeptide-repeat region of PRORP domain-containing protein</fullName>
    </recommendedName>
</protein>
<evidence type="ECO:0000256" key="1">
    <source>
        <dbReference type="ARBA" id="ARBA00006192"/>
    </source>
</evidence>
<dbReference type="Proteomes" id="UP000275385">
    <property type="component" value="Unassembled WGS sequence"/>
</dbReference>
<keyword evidence="2" id="KW-0677">Repeat</keyword>
<feature type="repeat" description="PPR" evidence="5">
    <location>
        <begin position="402"/>
        <end position="432"/>
    </location>
</feature>
<dbReference type="STRING" id="177199.A0A420YHR8"/>
<comment type="subunit">
    <text evidence="4">Binds to mitochondrial small subunit 15S rRNA.</text>
</comment>
<gene>
    <name evidence="7" type="ORF">DL546_002618</name>
</gene>
<accession>A0A420YHR8</accession>
<comment type="similarity">
    <text evidence="1">Belongs to the CCM1 family.</text>
</comment>
<evidence type="ECO:0000313" key="8">
    <source>
        <dbReference type="Proteomes" id="UP000275385"/>
    </source>
</evidence>
<evidence type="ECO:0008006" key="9">
    <source>
        <dbReference type="Google" id="ProtNLM"/>
    </source>
</evidence>
<dbReference type="OrthoDB" id="1908178at2759"/>
<feature type="compositionally biased region" description="Low complexity" evidence="6">
    <location>
        <begin position="18"/>
        <end position="35"/>
    </location>
</feature>
<feature type="repeat" description="PPR" evidence="5">
    <location>
        <begin position="332"/>
        <end position="366"/>
    </location>
</feature>
<name>A0A420YHR8_9PEZI</name>
<feature type="region of interest" description="Disordered" evidence="6">
    <location>
        <begin position="18"/>
        <end position="48"/>
    </location>
</feature>
<dbReference type="PANTHER" id="PTHR47447">
    <property type="entry name" value="OS03G0856100 PROTEIN"/>
    <property type="match status" value="1"/>
</dbReference>
<evidence type="ECO:0000256" key="2">
    <source>
        <dbReference type="ARBA" id="ARBA00022737"/>
    </source>
</evidence>
<dbReference type="PANTHER" id="PTHR47447:SF17">
    <property type="entry name" value="OS12G0638900 PROTEIN"/>
    <property type="match status" value="1"/>
</dbReference>
<evidence type="ECO:0000256" key="4">
    <source>
        <dbReference type="ARBA" id="ARBA00044511"/>
    </source>
</evidence>
<sequence length="621" mass="69178">MKISSRIDGSIRGAILSSRQSSLSPSTTWSWPNGADGRGDGPGNGMGTGGYWRGLHQSQSNAVSSTRRLLSGTPTGATTSSFLCQRKDKTSLRPRALNNPIHRRGSGSRISFFRASVPSTCDNHTATALAPLTPVSGQLPPYTPSKEQLLSLVDQQDAGTVEEHLDFYRDPYRRGYAQADGPTLTVSSKREDAEYPSPAELQPADEDELKIIRDLRHAITNQLRRPGTVQLDHIYEIYQQLPEPRMCHLPAVLRHRLLRVLGQPERRNPKSMLRYFAVIADVKNSGLPLKRSEWNNAIAYAARYVGTSTDAETESALNLWREMERDAGTKANDVTFSILFDVASKSGAFALAEMIYQEMETRGFTYNRYHHVSLIHYFGLKYDTDGIRAAYREMVEAGEVIDTVVLNCVISGLLRSGEEDAADRVYQRMKDGATNGKALPQRTYATNKMITQTLMMFAKLGRQHPPLKPHLQKSGPILPDLQTYRLLINHYGVKLGNLAKVAECLDDMKYLQIQLHGAIFLALFKGFHAHGGYAGSAWSEQRLTGIWNALIQALDEGTSGLTIEKWLAIWVMKAFKKCSSDQAVLEVYEAMQSRWDLDQADASFVLDGLHRILTGDTTVNK</sequence>
<keyword evidence="8" id="KW-1185">Reference proteome</keyword>
<dbReference type="InterPro" id="IPR011990">
    <property type="entry name" value="TPR-like_helical_dom_sf"/>
</dbReference>
<dbReference type="NCBIfam" id="TIGR00756">
    <property type="entry name" value="PPR"/>
    <property type="match status" value="1"/>
</dbReference>
<dbReference type="InterPro" id="IPR002885">
    <property type="entry name" value="PPR_rpt"/>
</dbReference>
<evidence type="ECO:0000313" key="7">
    <source>
        <dbReference type="EMBL" id="RKU47316.1"/>
    </source>
</evidence>
<evidence type="ECO:0000256" key="3">
    <source>
        <dbReference type="ARBA" id="ARBA00044493"/>
    </source>
</evidence>
<dbReference type="AlphaFoldDB" id="A0A420YHR8"/>
<comment type="function">
    <text evidence="3">Regulates mitochondrial small subunit maturation by controlling 15S rRNA 5'-end processing. Localizes to the 5' precursor of the 15S rRNA in a position that is subsequently occupied by mS47 in the mature yeast mtSSU. Uses structure and sequence-specific RNA recognition, binding to a single-stranded region of the precursor and specifically recognizing bases -6 to -1. The exchange of Ccm1 for mS47 is coupled to the irreversible removal of precursor rRNA that is accompanied by conformational changes of the mitoribosomal proteins uS5m and mS26. These conformational changes signal completion of 5'-end rRNA processing through protection of the mature 5'-end of the 15S rRNA and stabilization of mS47. The removal of the 5' precursor together with the dissociation of Ccm1 may be catalyzed by the 5'-3' exoribonuclease Pet127. Involved in the specific removal of group I introns in mitochondrial encoded transcripts.</text>
</comment>
<dbReference type="EMBL" id="QVQW01000009">
    <property type="protein sequence ID" value="RKU47316.1"/>
    <property type="molecule type" value="Genomic_DNA"/>
</dbReference>
<dbReference type="Pfam" id="PF01535">
    <property type="entry name" value="PPR"/>
    <property type="match status" value="2"/>
</dbReference>
<dbReference type="Gene3D" id="1.25.40.10">
    <property type="entry name" value="Tetratricopeptide repeat domain"/>
    <property type="match status" value="1"/>
</dbReference>
<evidence type="ECO:0000256" key="5">
    <source>
        <dbReference type="PROSITE-ProRule" id="PRU00708"/>
    </source>
</evidence>